<keyword evidence="2" id="KW-0479">Metal-binding</keyword>
<dbReference type="SUPFAM" id="SSF54826">
    <property type="entry name" value="Enolase N-terminal domain-like"/>
    <property type="match status" value="1"/>
</dbReference>
<dbReference type="PANTHER" id="PTHR13794">
    <property type="entry name" value="ENOLASE SUPERFAMILY, MANDELATE RACEMASE"/>
    <property type="match status" value="1"/>
</dbReference>
<gene>
    <name evidence="5" type="ORF">C7474_2782</name>
</gene>
<dbReference type="InterPro" id="IPR029017">
    <property type="entry name" value="Enolase-like_N"/>
</dbReference>
<dbReference type="EMBL" id="RCDB01000004">
    <property type="protein sequence ID" value="RLK46599.1"/>
    <property type="molecule type" value="Genomic_DNA"/>
</dbReference>
<dbReference type="SFLD" id="SFLDS00001">
    <property type="entry name" value="Enolase"/>
    <property type="match status" value="1"/>
</dbReference>
<dbReference type="Gene3D" id="3.20.20.120">
    <property type="entry name" value="Enolase-like C-terminal domain"/>
    <property type="match status" value="1"/>
</dbReference>
<dbReference type="InterPro" id="IPR046945">
    <property type="entry name" value="RHMD-like"/>
</dbReference>
<evidence type="ECO:0000313" key="6">
    <source>
        <dbReference type="Proteomes" id="UP000273158"/>
    </source>
</evidence>
<evidence type="ECO:0000256" key="3">
    <source>
        <dbReference type="ARBA" id="ARBA00022842"/>
    </source>
</evidence>
<sequence length="398" mass="42167">MLFLFHQASTIKGDMKITGYRTVRTSHDWGRPVGDANGFIGSGVTELTVVILETDAGIEGIGMGMAHDLDRLFPALEGRDPRSVTALYDAMLARVFKSGHGGATFGGIAAFDSALWDIKAKAAGEPLWRLLGAADRFVPGYASGLDIALDDTQLAAFYDTMAARGFTSGKLKGGRDLVTDLRRLDVLEGALAVNTPRPALMLDVNESWNLKQAVRYISAIEEKRDLTWIEEPLRRWDAAGHARLSAAVRAAVATGENLTGLEQYTPLLDAHAVDIVQAGAVWGITHFLRLATVAHSHALPVSPVGLTANYAVAAAAAAVPNHLSAEIQDLGAPLGVVLDQEIADGGVVLGDEPGAGIRLDEAAIDAARSSDDWQTPAGPHVRSARAGLRLVSDDAWEA</sequence>
<proteinExistence type="predicted"/>
<comment type="caution">
    <text evidence="5">The sequence shown here is derived from an EMBL/GenBank/DDBJ whole genome shotgun (WGS) entry which is preliminary data.</text>
</comment>
<dbReference type="GO" id="GO:0016836">
    <property type="term" value="F:hydro-lyase activity"/>
    <property type="evidence" value="ECO:0007669"/>
    <property type="project" value="TreeGrafter"/>
</dbReference>
<dbReference type="Pfam" id="PF02746">
    <property type="entry name" value="MR_MLE_N"/>
    <property type="match status" value="1"/>
</dbReference>
<protein>
    <submittedName>
        <fullName evidence="5">L-alanine-DL-glutamate epimerase-like enolase superfamily enzyme</fullName>
    </submittedName>
</protein>
<evidence type="ECO:0000259" key="4">
    <source>
        <dbReference type="SMART" id="SM00922"/>
    </source>
</evidence>
<dbReference type="SMART" id="SM00922">
    <property type="entry name" value="MR_MLE"/>
    <property type="match status" value="1"/>
</dbReference>
<dbReference type="GO" id="GO:0016052">
    <property type="term" value="P:carbohydrate catabolic process"/>
    <property type="evidence" value="ECO:0007669"/>
    <property type="project" value="TreeGrafter"/>
</dbReference>
<evidence type="ECO:0000256" key="2">
    <source>
        <dbReference type="ARBA" id="ARBA00022723"/>
    </source>
</evidence>
<dbReference type="Proteomes" id="UP000273158">
    <property type="component" value="Unassembled WGS sequence"/>
</dbReference>
<dbReference type="PANTHER" id="PTHR13794:SF58">
    <property type="entry name" value="MITOCHONDRIAL ENOLASE SUPERFAMILY MEMBER 1"/>
    <property type="match status" value="1"/>
</dbReference>
<evidence type="ECO:0000313" key="5">
    <source>
        <dbReference type="EMBL" id="RLK46599.1"/>
    </source>
</evidence>
<dbReference type="GO" id="GO:0000287">
    <property type="term" value="F:magnesium ion binding"/>
    <property type="evidence" value="ECO:0007669"/>
    <property type="project" value="TreeGrafter"/>
</dbReference>
<dbReference type="Gene3D" id="3.30.390.10">
    <property type="entry name" value="Enolase-like, N-terminal domain"/>
    <property type="match status" value="1"/>
</dbReference>
<dbReference type="InterPro" id="IPR036849">
    <property type="entry name" value="Enolase-like_C_sf"/>
</dbReference>
<dbReference type="InterPro" id="IPR013341">
    <property type="entry name" value="Mandelate_racemase_N_dom"/>
</dbReference>
<name>A0A498BUJ2_9MICO</name>
<reference evidence="5 6" key="1">
    <citation type="journal article" date="2015" name="Stand. Genomic Sci.">
        <title>Genomic Encyclopedia of Bacterial and Archaeal Type Strains, Phase III: the genomes of soil and plant-associated and newly described type strains.</title>
        <authorList>
            <person name="Whitman W.B."/>
            <person name="Woyke T."/>
            <person name="Klenk H.P."/>
            <person name="Zhou Y."/>
            <person name="Lilburn T.G."/>
            <person name="Beck B.J."/>
            <person name="De Vos P."/>
            <person name="Vandamme P."/>
            <person name="Eisen J.A."/>
            <person name="Garrity G."/>
            <person name="Hugenholtz P."/>
            <person name="Kyrpides N.C."/>
        </authorList>
    </citation>
    <scope>NUCLEOTIDE SEQUENCE [LARGE SCALE GENOMIC DNA]</scope>
    <source>
        <strain evidence="5 6">S2T63</strain>
    </source>
</reference>
<comment type="cofactor">
    <cofactor evidence="1">
        <name>Mg(2+)</name>
        <dbReference type="ChEBI" id="CHEBI:18420"/>
    </cofactor>
</comment>
<dbReference type="InterPro" id="IPR013342">
    <property type="entry name" value="Mandelate_racemase_C"/>
</dbReference>
<organism evidence="5 6">
    <name type="scientific">Microbacterium telephonicum</name>
    <dbReference type="NCBI Taxonomy" id="1714841"/>
    <lineage>
        <taxon>Bacteria</taxon>
        <taxon>Bacillati</taxon>
        <taxon>Actinomycetota</taxon>
        <taxon>Actinomycetes</taxon>
        <taxon>Micrococcales</taxon>
        <taxon>Microbacteriaceae</taxon>
        <taxon>Microbacterium</taxon>
    </lineage>
</organism>
<dbReference type="AlphaFoldDB" id="A0A498BUJ2"/>
<dbReference type="SUPFAM" id="SSF51604">
    <property type="entry name" value="Enolase C-terminal domain-like"/>
    <property type="match status" value="1"/>
</dbReference>
<accession>A0A498BUJ2</accession>
<dbReference type="Pfam" id="PF13378">
    <property type="entry name" value="MR_MLE_C"/>
    <property type="match status" value="1"/>
</dbReference>
<keyword evidence="3" id="KW-0460">Magnesium</keyword>
<dbReference type="InterPro" id="IPR029065">
    <property type="entry name" value="Enolase_C-like"/>
</dbReference>
<keyword evidence="6" id="KW-1185">Reference proteome</keyword>
<dbReference type="CDD" id="cd03316">
    <property type="entry name" value="MR_like"/>
    <property type="match status" value="1"/>
</dbReference>
<feature type="domain" description="Mandelate racemase/muconate lactonizing enzyme C-terminal" evidence="4">
    <location>
        <begin position="151"/>
        <end position="251"/>
    </location>
</feature>
<evidence type="ECO:0000256" key="1">
    <source>
        <dbReference type="ARBA" id="ARBA00001946"/>
    </source>
</evidence>